<dbReference type="RefSeq" id="XP_654149.2">
    <property type="nucleotide sequence ID" value="XM_649057.2"/>
</dbReference>
<dbReference type="Gene3D" id="2.130.10.10">
    <property type="entry name" value="YVTN repeat-like/Quinoprotein amine dehydrogenase"/>
    <property type="match status" value="2"/>
</dbReference>
<dbReference type="EMBL" id="DS571153">
    <property type="protein sequence ID" value="EAL48760.2"/>
    <property type="molecule type" value="Genomic_DNA"/>
</dbReference>
<dbReference type="VEuPathDB" id="AmoebaDB:EHI7A_179250"/>
<feature type="region of interest" description="Disordered" evidence="4">
    <location>
        <begin position="29"/>
        <end position="58"/>
    </location>
</feature>
<reference evidence="5" key="2">
    <citation type="submission" date="2007-03" db="EMBL/GenBank/DDBJ databases">
        <authorList>
            <person name="Lorenzi H."/>
            <person name="Amedeo P."/>
            <person name="Inman J."/>
            <person name="Schobel S."/>
            <person name="Caler E."/>
        </authorList>
    </citation>
    <scope>GENOME REANNOTATION</scope>
    <source>
        <strain evidence="5">HM-1:IMSS</strain>
    </source>
</reference>
<dbReference type="PANTHER" id="PTHR19857">
    <property type="entry name" value="MITOCHONDRIAL DIVISION PROTEIN 1-RELATED"/>
    <property type="match status" value="1"/>
</dbReference>
<feature type="repeat" description="WD" evidence="3">
    <location>
        <begin position="229"/>
        <end position="257"/>
    </location>
</feature>
<dbReference type="OrthoDB" id="10261640at2759"/>
<dbReference type="AlphaFoldDB" id="C4LUM0"/>
<dbReference type="HOGENOM" id="CLU_000288_57_9_1"/>
<name>C4LUM0_ENTH1</name>
<dbReference type="PANTHER" id="PTHR19857:SF8">
    <property type="entry name" value="ANGIO-ASSOCIATED MIGRATORY CELL PROTEIN"/>
    <property type="match status" value="1"/>
</dbReference>
<dbReference type="FunFam" id="2.130.10.10:FF:001794">
    <property type="entry name" value="Angio-associated migratory cell protein, putative"/>
    <property type="match status" value="1"/>
</dbReference>
<dbReference type="InterPro" id="IPR051179">
    <property type="entry name" value="WD_repeat_multifunction"/>
</dbReference>
<dbReference type="InterPro" id="IPR015943">
    <property type="entry name" value="WD40/YVTN_repeat-like_dom_sf"/>
</dbReference>
<evidence type="ECO:0000256" key="4">
    <source>
        <dbReference type="SAM" id="MobiDB-lite"/>
    </source>
</evidence>
<keyword evidence="1 3" id="KW-0853">WD repeat</keyword>
<protein>
    <submittedName>
        <fullName evidence="5">WD domain containing protein</fullName>
    </submittedName>
</protein>
<feature type="region of interest" description="Disordered" evidence="4">
    <location>
        <begin position="1"/>
        <end position="20"/>
    </location>
</feature>
<dbReference type="Pfam" id="PF00400">
    <property type="entry name" value="WD40"/>
    <property type="match status" value="5"/>
</dbReference>
<dbReference type="PROSITE" id="PS50082">
    <property type="entry name" value="WD_REPEATS_2"/>
    <property type="match status" value="5"/>
</dbReference>
<dbReference type="PROSITE" id="PS50294">
    <property type="entry name" value="WD_REPEATS_REGION"/>
    <property type="match status" value="1"/>
</dbReference>
<feature type="repeat" description="WD" evidence="3">
    <location>
        <begin position="369"/>
        <end position="391"/>
    </location>
</feature>
<dbReference type="GeneID" id="3408454"/>
<feature type="compositionally biased region" description="Acidic residues" evidence="4">
    <location>
        <begin position="11"/>
        <end position="20"/>
    </location>
</feature>
<keyword evidence="6" id="KW-1185">Reference proteome</keyword>
<evidence type="ECO:0000256" key="2">
    <source>
        <dbReference type="ARBA" id="ARBA00022737"/>
    </source>
</evidence>
<organism evidence="5 6">
    <name type="scientific">Entamoeba histolytica (strain ATCC 30459 / HM-1:IMSS / ABRM)</name>
    <dbReference type="NCBI Taxonomy" id="294381"/>
    <lineage>
        <taxon>Eukaryota</taxon>
        <taxon>Amoebozoa</taxon>
        <taxon>Evosea</taxon>
        <taxon>Archamoebae</taxon>
        <taxon>Mastigamoebida</taxon>
        <taxon>Entamoebidae</taxon>
        <taxon>Entamoeba</taxon>
    </lineage>
</organism>
<feature type="repeat" description="WD" evidence="3">
    <location>
        <begin position="392"/>
        <end position="425"/>
    </location>
</feature>
<evidence type="ECO:0000313" key="6">
    <source>
        <dbReference type="Proteomes" id="UP000001926"/>
    </source>
</evidence>
<dbReference type="InParanoid" id="C4LUM0"/>
<dbReference type="STRING" id="5759.C4LUM0"/>
<sequence length="425" mass="47377">MENNNNHINMDEEFDELNEGDSQEEIIDDINQEGIIVDKKDGEEEENNDMSEEPKELNEEELAQLDEQEMMEESSRRVKTIITKYGNDIDQRKVKIDFNDGVICVAISNDGKFIAGGSCDNSYSVYSIEHNMSYKKTYENTVSSLAFSHDSTLLAVASYDATVRVIDITGNIKHSLDGYDEFEWVQFHPMGHVVIAGSVDGAIWLWNGDSGKLITTLNSGIPTTIGRVTPDGKHIVAGYQDGSIRIWSPKTQESIKMSICQPTESVEITSIEMIPTSKIGIIGAADGNCYLFNEELGRICATLKSDNEDTSVESVGMNKLHSNFAFSGSLDGIIRMYDMDNGQIVHEFIHSEDHFSVTKISPLQGQYVLTTFGMDSRIKLWDLRTKNCIKEMGGHQDGIICAEVNWDKKLIVTGSEDNTMGLFAL</sequence>
<dbReference type="CDD" id="cd00200">
    <property type="entry name" value="WD40"/>
    <property type="match status" value="1"/>
</dbReference>
<keyword evidence="2" id="KW-0677">Repeat</keyword>
<dbReference type="FunFam" id="2.130.10.10:FF:001717">
    <property type="entry name" value="Angio-associated migratory cell protein, putative"/>
    <property type="match status" value="1"/>
</dbReference>
<evidence type="ECO:0000256" key="1">
    <source>
        <dbReference type="ARBA" id="ARBA00022574"/>
    </source>
</evidence>
<reference evidence="5" key="1">
    <citation type="journal article" date="2005" name="Nature">
        <title>The genome of the protist parasite Entamoeba histolytica.</title>
        <authorList>
            <person name="Loftus B."/>
            <person name="Anderson I."/>
            <person name="Davies R."/>
            <person name="Alsmark U.C."/>
            <person name="Samuelson J."/>
            <person name="Amedeo P."/>
            <person name="Roncaglia P."/>
            <person name="Berriman M."/>
            <person name="Hirt R.P."/>
            <person name="Mann B.J."/>
            <person name="Nozaki T."/>
            <person name="Suh B."/>
            <person name="Pop M."/>
            <person name="Duchene M."/>
            <person name="Ackers J."/>
            <person name="Tannich E."/>
            <person name="Leippe M."/>
            <person name="Hofer M."/>
            <person name="Bruchhaus I."/>
            <person name="Willhoeft U."/>
            <person name="Bhattacharya A."/>
            <person name="Chillingworth T."/>
            <person name="Churcher C."/>
            <person name="Hance Z."/>
            <person name="Harris B."/>
            <person name="Harris D."/>
            <person name="Jagels K."/>
            <person name="Moule S."/>
            <person name="Mungall K."/>
            <person name="Ormond D."/>
            <person name="Squares R."/>
            <person name="Whitehead S."/>
            <person name="Quail M.A."/>
            <person name="Rabbinowitsch E."/>
            <person name="Norbertczak H."/>
            <person name="Price C."/>
            <person name="Wang Z."/>
            <person name="Guillen N."/>
            <person name="Gilchrist C."/>
            <person name="Stroup S.E."/>
            <person name="Bhattacharya S."/>
            <person name="Lohia A."/>
            <person name="Foster P.G."/>
            <person name="Sicheritz-Ponten T."/>
            <person name="Weber C."/>
            <person name="Singh U."/>
            <person name="Mukherjee C."/>
            <person name="El-Sayed N.M."/>
            <person name="Petri W.A.Jr."/>
            <person name="Clark C.G."/>
            <person name="Embley T.M."/>
            <person name="Barrell B."/>
            <person name="Fraser C.M."/>
            <person name="Hall N."/>
        </authorList>
    </citation>
    <scope>NUCLEOTIDE SEQUENCE [LARGE SCALE GENOMIC DNA]</scope>
    <source>
        <strain evidence="5">HM-1:IMSS</strain>
    </source>
</reference>
<dbReference type="SMART" id="SM00320">
    <property type="entry name" value="WD40"/>
    <property type="match status" value="8"/>
</dbReference>
<dbReference type="Proteomes" id="UP000001926">
    <property type="component" value="Partially assembled WGS sequence"/>
</dbReference>
<feature type="repeat" description="WD" evidence="3">
    <location>
        <begin position="185"/>
        <end position="216"/>
    </location>
</feature>
<gene>
    <name evidence="5" type="ORF">EHI_023080</name>
</gene>
<dbReference type="InterPro" id="IPR036322">
    <property type="entry name" value="WD40_repeat_dom_sf"/>
</dbReference>
<dbReference type="KEGG" id="ehi:EHI_023080"/>
<dbReference type="OMA" id="GPDEVMW"/>
<dbReference type="VEuPathDB" id="AmoebaDB:EHI5A_238360"/>
<proteinExistence type="predicted"/>
<accession>C4LUM0</accession>
<feature type="repeat" description="WD" evidence="3">
    <location>
        <begin position="135"/>
        <end position="168"/>
    </location>
</feature>
<dbReference type="VEuPathDB" id="AmoebaDB:EHI8A_207400"/>
<evidence type="ECO:0000256" key="3">
    <source>
        <dbReference type="PROSITE-ProRule" id="PRU00221"/>
    </source>
</evidence>
<dbReference type="VEuPathDB" id="AmoebaDB:EHI_023080"/>
<evidence type="ECO:0000313" key="5">
    <source>
        <dbReference type="EMBL" id="EAL48760.2"/>
    </source>
</evidence>
<dbReference type="VEuPathDB" id="AmoebaDB:KM1_277780"/>
<dbReference type="SUPFAM" id="SSF50978">
    <property type="entry name" value="WD40 repeat-like"/>
    <property type="match status" value="1"/>
</dbReference>
<dbReference type="InterPro" id="IPR001680">
    <property type="entry name" value="WD40_rpt"/>
</dbReference>